<name>A0A058Z4I4_FONAL</name>
<organism evidence="5">
    <name type="scientific">Fonticula alba</name>
    <name type="common">Slime mold</name>
    <dbReference type="NCBI Taxonomy" id="691883"/>
    <lineage>
        <taxon>Eukaryota</taxon>
        <taxon>Rotosphaerida</taxon>
        <taxon>Fonticulaceae</taxon>
        <taxon>Fonticula</taxon>
    </lineage>
</organism>
<sequence>MSFSGFKRTMNRASTAVLQSVGAVDKTVDRQYDEEERRFLQLESNTNKLMTEARQYLDALRAMSLAQQRIAESMTAFYDEQATLALCGIRFRDAMTQLDTSARADFDQRIRATFLEPLGRFISLYPSVKDHMKNRSNAMLDYDSLRARVRRSAEKPDSDATRLPRLEADCNAAKELYQRLNQELVEDLPRLIDSRVPYLDPSFSALAKAQYSYYHSCATATQPLTRFFERDHDMGVTDTSVPHARVNEALARMRELTIVRLAAQKG</sequence>
<evidence type="ECO:0000256" key="2">
    <source>
        <dbReference type="ARBA" id="ARBA00022490"/>
    </source>
</evidence>
<dbReference type="InterPro" id="IPR004148">
    <property type="entry name" value="BAR_dom"/>
</dbReference>
<dbReference type="SUPFAM" id="SSF103657">
    <property type="entry name" value="BAR/IMD domain-like"/>
    <property type="match status" value="1"/>
</dbReference>
<reference evidence="5" key="1">
    <citation type="submission" date="2013-04" db="EMBL/GenBank/DDBJ databases">
        <title>The Genome Sequence of Fonticula alba ATCC 38817.</title>
        <authorList>
            <consortium name="The Broad Institute Genomics Platform"/>
            <person name="Russ C."/>
            <person name="Cuomo C."/>
            <person name="Burger G."/>
            <person name="Gray M.W."/>
            <person name="Holland P.W.H."/>
            <person name="King N."/>
            <person name="Lang F.B.F."/>
            <person name="Roger A.J."/>
            <person name="Ruiz-Trillo I."/>
            <person name="Brown M."/>
            <person name="Walker B."/>
            <person name="Young S."/>
            <person name="Zeng Q."/>
            <person name="Gargeya S."/>
            <person name="Fitzgerald M."/>
            <person name="Haas B."/>
            <person name="Abouelleil A."/>
            <person name="Allen A.W."/>
            <person name="Alvarado L."/>
            <person name="Arachchi H.M."/>
            <person name="Berlin A.M."/>
            <person name="Chapman S.B."/>
            <person name="Gainer-Dewar J."/>
            <person name="Goldberg J."/>
            <person name="Griggs A."/>
            <person name="Gujja S."/>
            <person name="Hansen M."/>
            <person name="Howarth C."/>
            <person name="Imamovic A."/>
            <person name="Ireland A."/>
            <person name="Larimer J."/>
            <person name="McCowan C."/>
            <person name="Murphy C."/>
            <person name="Pearson M."/>
            <person name="Poon T.W."/>
            <person name="Priest M."/>
            <person name="Roberts A."/>
            <person name="Saif S."/>
            <person name="Shea T."/>
            <person name="Sisk P."/>
            <person name="Sykes S."/>
            <person name="Wortman J."/>
            <person name="Nusbaum C."/>
            <person name="Birren B."/>
        </authorList>
    </citation>
    <scope>NUCLEOTIDE SEQUENCE [LARGE SCALE GENOMIC DNA]</scope>
    <source>
        <strain evidence="5">ATCC 38817</strain>
    </source>
</reference>
<protein>
    <recommendedName>
        <fullName evidence="4">BAR domain-containing protein</fullName>
    </recommendedName>
</protein>
<dbReference type="GO" id="GO:0008289">
    <property type="term" value="F:lipid binding"/>
    <property type="evidence" value="ECO:0007669"/>
    <property type="project" value="TreeGrafter"/>
</dbReference>
<gene>
    <name evidence="5" type="ORF">H696_04256</name>
</gene>
<dbReference type="Proteomes" id="UP000030693">
    <property type="component" value="Unassembled WGS sequence"/>
</dbReference>
<dbReference type="PRINTS" id="PR01251">
    <property type="entry name" value="AMPHIPHYSIN"/>
</dbReference>
<dbReference type="OrthoDB" id="446293at2759"/>
<dbReference type="GO" id="GO:0006897">
    <property type="term" value="P:endocytosis"/>
    <property type="evidence" value="ECO:0007669"/>
    <property type="project" value="InterPro"/>
</dbReference>
<dbReference type="InterPro" id="IPR046982">
    <property type="entry name" value="BIN3/RVS161-like"/>
</dbReference>
<dbReference type="GO" id="GO:0051666">
    <property type="term" value="P:actin cortical patch localization"/>
    <property type="evidence" value="ECO:0007669"/>
    <property type="project" value="InterPro"/>
</dbReference>
<dbReference type="AlphaFoldDB" id="A0A058Z4I4"/>
<dbReference type="PANTHER" id="PTHR47174:SF3">
    <property type="entry name" value="BRIDGING INTEGRATOR 3"/>
    <property type="match status" value="1"/>
</dbReference>
<keyword evidence="3" id="KW-0206">Cytoskeleton</keyword>
<accession>A0A058Z4I4</accession>
<dbReference type="GO" id="GO:0031097">
    <property type="term" value="C:medial cortex"/>
    <property type="evidence" value="ECO:0007669"/>
    <property type="project" value="TreeGrafter"/>
</dbReference>
<comment type="subcellular location">
    <subcellularLocation>
        <location evidence="1">Cytoplasm</location>
        <location evidence="1">Cytoskeleton</location>
    </subcellularLocation>
</comment>
<dbReference type="PROSITE" id="PS51021">
    <property type="entry name" value="BAR"/>
    <property type="match status" value="1"/>
</dbReference>
<dbReference type="InterPro" id="IPR027267">
    <property type="entry name" value="AH/BAR_dom_sf"/>
</dbReference>
<evidence type="ECO:0000256" key="3">
    <source>
        <dbReference type="ARBA" id="ARBA00023212"/>
    </source>
</evidence>
<dbReference type="OMA" id="TRFCAYF"/>
<evidence type="ECO:0000259" key="4">
    <source>
        <dbReference type="PROSITE" id="PS51021"/>
    </source>
</evidence>
<dbReference type="GeneID" id="20528981"/>
<evidence type="ECO:0000313" key="6">
    <source>
        <dbReference type="Proteomes" id="UP000030693"/>
    </source>
</evidence>
<dbReference type="PANTHER" id="PTHR47174">
    <property type="entry name" value="BRIDGING INTEGRATOR 3"/>
    <property type="match status" value="1"/>
</dbReference>
<feature type="domain" description="BAR" evidence="4">
    <location>
        <begin position="17"/>
        <end position="240"/>
    </location>
</feature>
<evidence type="ECO:0000313" key="5">
    <source>
        <dbReference type="EMBL" id="KCV68838.1"/>
    </source>
</evidence>
<dbReference type="Pfam" id="PF03114">
    <property type="entry name" value="BAR"/>
    <property type="match status" value="1"/>
</dbReference>
<dbReference type="eggNOG" id="KOG3771">
    <property type="taxonomic scope" value="Eukaryota"/>
</dbReference>
<dbReference type="GO" id="GO:0015629">
    <property type="term" value="C:actin cytoskeleton"/>
    <property type="evidence" value="ECO:0007669"/>
    <property type="project" value="TreeGrafter"/>
</dbReference>
<keyword evidence="6" id="KW-1185">Reference proteome</keyword>
<dbReference type="GO" id="GO:1990528">
    <property type="term" value="C:Rvs161p-Rvs167p complex"/>
    <property type="evidence" value="ECO:0007669"/>
    <property type="project" value="TreeGrafter"/>
</dbReference>
<dbReference type="RefSeq" id="XP_009496409.1">
    <property type="nucleotide sequence ID" value="XM_009498134.1"/>
</dbReference>
<dbReference type="GO" id="GO:0097320">
    <property type="term" value="P:plasma membrane tubulation"/>
    <property type="evidence" value="ECO:0007669"/>
    <property type="project" value="TreeGrafter"/>
</dbReference>
<dbReference type="SMART" id="SM00721">
    <property type="entry name" value="BAR"/>
    <property type="match status" value="1"/>
</dbReference>
<dbReference type="EMBL" id="KB932207">
    <property type="protein sequence ID" value="KCV68838.1"/>
    <property type="molecule type" value="Genomic_DNA"/>
</dbReference>
<dbReference type="STRING" id="691883.A0A058Z4I4"/>
<proteinExistence type="predicted"/>
<evidence type="ECO:0000256" key="1">
    <source>
        <dbReference type="ARBA" id="ARBA00004245"/>
    </source>
</evidence>
<dbReference type="Gene3D" id="1.20.1270.60">
    <property type="entry name" value="Arfaptin homology (AH) domain/BAR domain"/>
    <property type="match status" value="1"/>
</dbReference>
<dbReference type="GO" id="GO:0043332">
    <property type="term" value="C:mating projection tip"/>
    <property type="evidence" value="ECO:0007669"/>
    <property type="project" value="TreeGrafter"/>
</dbReference>
<keyword evidence="2" id="KW-0963">Cytoplasm</keyword>